<dbReference type="InterPro" id="IPR001845">
    <property type="entry name" value="HTH_ArsR_DNA-bd_dom"/>
</dbReference>
<sequence length="100" mass="11159">MLPHHPHRDQIMLENVLSALSNPTRLAVVKELARTGPRSCGSLLPDISKSTLTHHWRALRDAGVVWQQPSGRENILTLRHEDLDARFPGLLDKIIEVAGS</sequence>
<comment type="caution">
    <text evidence="2">The sequence shown here is derived from an EMBL/GenBank/DDBJ whole genome shotgun (WGS) entry which is preliminary data.</text>
</comment>
<protein>
    <submittedName>
        <fullName evidence="2">ArsR family transcriptional regulator</fullName>
    </submittedName>
</protein>
<dbReference type="CDD" id="cd00090">
    <property type="entry name" value="HTH_ARSR"/>
    <property type="match status" value="1"/>
</dbReference>
<keyword evidence="3" id="KW-1185">Reference proteome</keyword>
<dbReference type="InterPro" id="IPR036388">
    <property type="entry name" value="WH-like_DNA-bd_sf"/>
</dbReference>
<dbReference type="Proteomes" id="UP000317940">
    <property type="component" value="Unassembled WGS sequence"/>
</dbReference>
<dbReference type="AlphaFoldDB" id="A0A561SE83"/>
<gene>
    <name evidence="2" type="ORF">FHX73_16311</name>
</gene>
<evidence type="ECO:0000259" key="1">
    <source>
        <dbReference type="PROSITE" id="PS50987"/>
    </source>
</evidence>
<dbReference type="InterPro" id="IPR036390">
    <property type="entry name" value="WH_DNA-bd_sf"/>
</dbReference>
<name>A0A561SE83_9ACTN</name>
<dbReference type="Gene3D" id="1.10.10.10">
    <property type="entry name" value="Winged helix-like DNA-binding domain superfamily/Winged helix DNA-binding domain"/>
    <property type="match status" value="1"/>
</dbReference>
<proteinExistence type="predicted"/>
<dbReference type="Pfam" id="PF12840">
    <property type="entry name" value="HTH_20"/>
    <property type="match status" value="1"/>
</dbReference>
<organism evidence="2 3">
    <name type="scientific">Kitasatospora viridis</name>
    <dbReference type="NCBI Taxonomy" id="281105"/>
    <lineage>
        <taxon>Bacteria</taxon>
        <taxon>Bacillati</taxon>
        <taxon>Actinomycetota</taxon>
        <taxon>Actinomycetes</taxon>
        <taxon>Kitasatosporales</taxon>
        <taxon>Streptomycetaceae</taxon>
        <taxon>Kitasatospora</taxon>
    </lineage>
</organism>
<feature type="domain" description="HTH arsR-type" evidence="1">
    <location>
        <begin position="5"/>
        <end position="98"/>
    </location>
</feature>
<dbReference type="PRINTS" id="PR00778">
    <property type="entry name" value="HTHARSR"/>
</dbReference>
<accession>A0A561SE83</accession>
<evidence type="ECO:0000313" key="3">
    <source>
        <dbReference type="Proteomes" id="UP000317940"/>
    </source>
</evidence>
<dbReference type="SMART" id="SM00418">
    <property type="entry name" value="HTH_ARSR"/>
    <property type="match status" value="1"/>
</dbReference>
<dbReference type="InterPro" id="IPR011991">
    <property type="entry name" value="ArsR-like_HTH"/>
</dbReference>
<dbReference type="SUPFAM" id="SSF46785">
    <property type="entry name" value="Winged helix' DNA-binding domain"/>
    <property type="match status" value="1"/>
</dbReference>
<dbReference type="PROSITE" id="PS50987">
    <property type="entry name" value="HTH_ARSR_2"/>
    <property type="match status" value="1"/>
</dbReference>
<dbReference type="GO" id="GO:0003700">
    <property type="term" value="F:DNA-binding transcription factor activity"/>
    <property type="evidence" value="ECO:0007669"/>
    <property type="project" value="InterPro"/>
</dbReference>
<evidence type="ECO:0000313" key="2">
    <source>
        <dbReference type="EMBL" id="TWF73160.1"/>
    </source>
</evidence>
<dbReference type="EMBL" id="VIWT01000006">
    <property type="protein sequence ID" value="TWF73160.1"/>
    <property type="molecule type" value="Genomic_DNA"/>
</dbReference>
<dbReference type="OrthoDB" id="4471357at2"/>
<reference evidence="2 3" key="1">
    <citation type="submission" date="2019-06" db="EMBL/GenBank/DDBJ databases">
        <title>Sequencing the genomes of 1000 actinobacteria strains.</title>
        <authorList>
            <person name="Klenk H.-P."/>
        </authorList>
    </citation>
    <scope>NUCLEOTIDE SEQUENCE [LARGE SCALE GENOMIC DNA]</scope>
    <source>
        <strain evidence="2 3">DSM 44826</strain>
    </source>
</reference>